<evidence type="ECO:0000313" key="2">
    <source>
        <dbReference type="Proteomes" id="UP000037460"/>
    </source>
</evidence>
<name>A0A0M0JAB9_9EUKA</name>
<protein>
    <submittedName>
        <fullName evidence="1">Uncharacterized protein</fullName>
    </submittedName>
</protein>
<dbReference type="AlphaFoldDB" id="A0A0M0JAB9"/>
<proteinExistence type="predicted"/>
<gene>
    <name evidence="1" type="ORF">Ctob_003314</name>
</gene>
<keyword evidence="2" id="KW-1185">Reference proteome</keyword>
<dbReference type="OrthoDB" id="423854at2759"/>
<reference evidence="2" key="1">
    <citation type="journal article" date="2015" name="PLoS Genet.">
        <title>Genome Sequence and Transcriptome Analyses of Chrysochromulina tobin: Metabolic Tools for Enhanced Algal Fitness in the Prominent Order Prymnesiales (Haptophyceae).</title>
        <authorList>
            <person name="Hovde B.T."/>
            <person name="Deodato C.R."/>
            <person name="Hunsperger H.M."/>
            <person name="Ryken S.A."/>
            <person name="Yost W."/>
            <person name="Jha R.K."/>
            <person name="Patterson J."/>
            <person name="Monnat R.J. Jr."/>
            <person name="Barlow S.B."/>
            <person name="Starkenburg S.R."/>
            <person name="Cattolico R.A."/>
        </authorList>
    </citation>
    <scope>NUCLEOTIDE SEQUENCE</scope>
    <source>
        <strain evidence="2">CCMP291</strain>
    </source>
</reference>
<organism evidence="1 2">
    <name type="scientific">Chrysochromulina tobinii</name>
    <dbReference type="NCBI Taxonomy" id="1460289"/>
    <lineage>
        <taxon>Eukaryota</taxon>
        <taxon>Haptista</taxon>
        <taxon>Haptophyta</taxon>
        <taxon>Prymnesiophyceae</taxon>
        <taxon>Prymnesiales</taxon>
        <taxon>Chrysochromulinaceae</taxon>
        <taxon>Chrysochromulina</taxon>
    </lineage>
</organism>
<accession>A0A0M0JAB9</accession>
<comment type="caution">
    <text evidence="1">The sequence shown here is derived from an EMBL/GenBank/DDBJ whole genome shotgun (WGS) entry which is preliminary data.</text>
</comment>
<sequence>MQPRPPYRLLATSGEFCIGAQHDANDCESVQFVSGIAPSWAPAPQASTELLLSYGINDCEAKVARIPIAQVWGMLRPLDGEVGVCE</sequence>
<evidence type="ECO:0000313" key="1">
    <source>
        <dbReference type="EMBL" id="KOO23173.1"/>
    </source>
</evidence>
<dbReference type="EMBL" id="JWZX01003215">
    <property type="protein sequence ID" value="KOO23173.1"/>
    <property type="molecule type" value="Genomic_DNA"/>
</dbReference>
<dbReference type="Proteomes" id="UP000037460">
    <property type="component" value="Unassembled WGS sequence"/>
</dbReference>